<gene>
    <name evidence="5" type="ORF">ALQ65_05310</name>
</gene>
<feature type="compositionally biased region" description="Basic and acidic residues" evidence="3">
    <location>
        <begin position="1"/>
        <end position="11"/>
    </location>
</feature>
<organism evidence="5 6">
    <name type="scientific">Pseudomonas syringae pv. coriandricola</name>
    <dbReference type="NCBI Taxonomy" id="264453"/>
    <lineage>
        <taxon>Bacteria</taxon>
        <taxon>Pseudomonadati</taxon>
        <taxon>Pseudomonadota</taxon>
        <taxon>Gammaproteobacteria</taxon>
        <taxon>Pseudomonadales</taxon>
        <taxon>Pseudomonadaceae</taxon>
        <taxon>Pseudomonas</taxon>
    </lineage>
</organism>
<comment type="similarity">
    <text evidence="1">Belongs to the DSD1 family.</text>
</comment>
<dbReference type="InterPro" id="IPR026956">
    <property type="entry name" value="D-ser_dehydrat-like_dom"/>
</dbReference>
<sequence length="457" mass="49715">MFCRPGEERARPVHRNAVHRRATGRRQNPLQRLPPGADRQRQWSGSPNQRMTRRLPMSIAVIGKGTAQPGDSLTSDVSLPALVIHNQALEHNIRWMQRFVTDSGAELAPHGKTSMVPALFRRQLDAGAWGMTLATAVQTQAAYAHGVRRVLMANQLVGAPNMAVIADLLADSMFEFHCMVDHPDNVAALGEFFAARALRLNVMIEYGVPGGRCGCRSEAQVQALAKAVRAQPALALTGIEGYEGVIHGEHAIEGIKAFAASLVRLAVDLQDQGAFALERPIVTASGSAWYDLIAEAFDAQAVRERFLSVLRPGSYVVHDHGIYKDAQCCVLDRRAELSEALRPALEVWAHVQSLPEPGFAVIAMGKRDVAYDAGLPNPLLRYKAGALPALGDDVSACKVTAVMDQHAFMTVAPGCQLQVGDIISFGTSHPCLTFDKWRSGCLVDDDLRVIEPFSTFF</sequence>
<evidence type="ECO:0000313" key="6">
    <source>
        <dbReference type="Proteomes" id="UP000271468"/>
    </source>
</evidence>
<dbReference type="CDD" id="cd06818">
    <property type="entry name" value="PLPDE_III_cryptic_DSD"/>
    <property type="match status" value="1"/>
</dbReference>
<dbReference type="InterPro" id="IPR051466">
    <property type="entry name" value="D-amino_acid_metab_enzyme"/>
</dbReference>
<reference evidence="5 6" key="1">
    <citation type="submission" date="2018-08" db="EMBL/GenBank/DDBJ databases">
        <title>Recombination of ecologically and evolutionarily significant loci maintains genetic cohesion in the Pseudomonas syringae species complex.</title>
        <authorList>
            <person name="Dillon M."/>
            <person name="Thakur S."/>
            <person name="Almeida R.N.D."/>
            <person name="Weir B.S."/>
            <person name="Guttman D.S."/>
        </authorList>
    </citation>
    <scope>NUCLEOTIDE SEQUENCE [LARGE SCALE GENOMIC DNA]</scope>
    <source>
        <strain evidence="5 6">ICMP 12341</strain>
    </source>
</reference>
<dbReference type="InterPro" id="IPR042208">
    <property type="entry name" value="D-ser_dehydrat-like_sf"/>
</dbReference>
<dbReference type="Gene3D" id="2.40.37.20">
    <property type="entry name" value="D-serine dehydratase-like domain"/>
    <property type="match status" value="1"/>
</dbReference>
<comment type="caution">
    <text evidence="5">The sequence shown here is derived from an EMBL/GenBank/DDBJ whole genome shotgun (WGS) entry which is preliminary data.</text>
</comment>
<dbReference type="SMART" id="SM01119">
    <property type="entry name" value="D-ser_dehydrat"/>
    <property type="match status" value="1"/>
</dbReference>
<evidence type="ECO:0000259" key="4">
    <source>
        <dbReference type="SMART" id="SM01119"/>
    </source>
</evidence>
<name>A0A0P9LIL5_9PSED</name>
<dbReference type="AlphaFoldDB" id="A0A0P9LIL5"/>
<dbReference type="EMBL" id="RBOV01000074">
    <property type="protein sequence ID" value="RMN13987.1"/>
    <property type="molecule type" value="Genomic_DNA"/>
</dbReference>
<evidence type="ECO:0000313" key="5">
    <source>
        <dbReference type="EMBL" id="RMN13987.1"/>
    </source>
</evidence>
<proteinExistence type="inferred from homology"/>
<evidence type="ECO:0000256" key="2">
    <source>
        <dbReference type="ARBA" id="ARBA00023239"/>
    </source>
</evidence>
<dbReference type="InterPro" id="IPR001608">
    <property type="entry name" value="Ala_racemase_N"/>
</dbReference>
<dbReference type="InterPro" id="IPR029066">
    <property type="entry name" value="PLP-binding_barrel"/>
</dbReference>
<dbReference type="PANTHER" id="PTHR28004">
    <property type="entry name" value="ZGC:162816-RELATED"/>
    <property type="match status" value="1"/>
</dbReference>
<accession>A0A0P9LIL5</accession>
<protein>
    <recommendedName>
        <fullName evidence="4">D-serine dehydratase-like domain-containing protein</fullName>
    </recommendedName>
</protein>
<dbReference type="PANTHER" id="PTHR28004:SF8">
    <property type="entry name" value="D-SERINE DEAMINASE"/>
    <property type="match status" value="1"/>
</dbReference>
<dbReference type="GO" id="GO:0016829">
    <property type="term" value="F:lyase activity"/>
    <property type="evidence" value="ECO:0007669"/>
    <property type="project" value="UniProtKB-KW"/>
</dbReference>
<dbReference type="Gene3D" id="3.20.20.10">
    <property type="entry name" value="Alanine racemase"/>
    <property type="match status" value="1"/>
</dbReference>
<feature type="region of interest" description="Disordered" evidence="3">
    <location>
        <begin position="1"/>
        <end position="54"/>
    </location>
</feature>
<dbReference type="Proteomes" id="UP000271468">
    <property type="component" value="Unassembled WGS sequence"/>
</dbReference>
<dbReference type="SUPFAM" id="SSF51419">
    <property type="entry name" value="PLP-binding barrel"/>
    <property type="match status" value="1"/>
</dbReference>
<feature type="compositionally biased region" description="Basic residues" evidence="3">
    <location>
        <begin position="12"/>
        <end position="24"/>
    </location>
</feature>
<dbReference type="Pfam" id="PF01168">
    <property type="entry name" value="Ala_racemase_N"/>
    <property type="match status" value="1"/>
</dbReference>
<keyword evidence="2" id="KW-0456">Lyase</keyword>
<evidence type="ECO:0000256" key="3">
    <source>
        <dbReference type="SAM" id="MobiDB-lite"/>
    </source>
</evidence>
<evidence type="ECO:0000256" key="1">
    <source>
        <dbReference type="ARBA" id="ARBA00005323"/>
    </source>
</evidence>
<feature type="domain" description="D-serine dehydratase-like" evidence="4">
    <location>
        <begin position="344"/>
        <end position="444"/>
    </location>
</feature>
<dbReference type="Pfam" id="PF14031">
    <property type="entry name" value="D-ser_dehydrat"/>
    <property type="match status" value="1"/>
</dbReference>